<dbReference type="EMBL" id="GL888321">
    <property type="protein sequence ID" value="EGI62859.1"/>
    <property type="molecule type" value="Genomic_DNA"/>
</dbReference>
<dbReference type="Proteomes" id="UP000007755">
    <property type="component" value="Unassembled WGS sequence"/>
</dbReference>
<dbReference type="InParanoid" id="F4WSE2"/>
<keyword evidence="3" id="KW-1185">Reference proteome</keyword>
<feature type="region of interest" description="Disordered" evidence="1">
    <location>
        <begin position="123"/>
        <end position="145"/>
    </location>
</feature>
<feature type="compositionally biased region" description="Basic and acidic residues" evidence="1">
    <location>
        <begin position="125"/>
        <end position="134"/>
    </location>
</feature>
<gene>
    <name evidence="2" type="ORF">G5I_08772</name>
</gene>
<evidence type="ECO:0000313" key="3">
    <source>
        <dbReference type="Proteomes" id="UP000007755"/>
    </source>
</evidence>
<dbReference type="AlphaFoldDB" id="F4WSE2"/>
<reference evidence="2" key="1">
    <citation type="submission" date="2011-02" db="EMBL/GenBank/DDBJ databases">
        <title>The genome of the leaf-cutting ant Acromyrmex echinatior suggests key adaptations to social evolution and fungus farming.</title>
        <authorList>
            <person name="Nygaard S."/>
            <person name="Zhang G."/>
        </authorList>
    </citation>
    <scope>NUCLEOTIDE SEQUENCE</scope>
</reference>
<proteinExistence type="predicted"/>
<feature type="compositionally biased region" description="Basic residues" evidence="1">
    <location>
        <begin position="10"/>
        <end position="26"/>
    </location>
</feature>
<evidence type="ECO:0000256" key="1">
    <source>
        <dbReference type="SAM" id="MobiDB-lite"/>
    </source>
</evidence>
<evidence type="ECO:0000313" key="2">
    <source>
        <dbReference type="EMBL" id="EGI62859.1"/>
    </source>
</evidence>
<organism evidence="3">
    <name type="scientific">Acromyrmex echinatior</name>
    <name type="common">Panamanian leafcutter ant</name>
    <name type="synonym">Acromyrmex octospinosus echinatior</name>
    <dbReference type="NCBI Taxonomy" id="103372"/>
    <lineage>
        <taxon>Eukaryota</taxon>
        <taxon>Metazoa</taxon>
        <taxon>Ecdysozoa</taxon>
        <taxon>Arthropoda</taxon>
        <taxon>Hexapoda</taxon>
        <taxon>Insecta</taxon>
        <taxon>Pterygota</taxon>
        <taxon>Neoptera</taxon>
        <taxon>Endopterygota</taxon>
        <taxon>Hymenoptera</taxon>
        <taxon>Apocrita</taxon>
        <taxon>Aculeata</taxon>
        <taxon>Formicoidea</taxon>
        <taxon>Formicidae</taxon>
        <taxon>Myrmicinae</taxon>
        <taxon>Acromyrmex</taxon>
    </lineage>
</organism>
<name>F4WSE2_ACREC</name>
<accession>F4WSE2</accession>
<sequence>MWQIVEIPGTRRKPPSRRWKRLRKGRSGPAGRAKEERTMYIAVVRRNDTTRGEMEGRGGRPEGLSLSLLVSSTSPPRLVHVRFSDCLRAGTTKPAGPKDVNGKRRICLIDDGSGVDFISLVRTGGRKENEEAKGKTLSGEENGAA</sequence>
<protein>
    <submittedName>
        <fullName evidence="2">Uncharacterized protein</fullName>
    </submittedName>
</protein>
<feature type="region of interest" description="Disordered" evidence="1">
    <location>
        <begin position="7"/>
        <end position="36"/>
    </location>
</feature>